<keyword evidence="4" id="KW-0472">Membrane</keyword>
<comment type="caution">
    <text evidence="5">The sequence shown here is derived from an EMBL/GenBank/DDBJ whole genome shotgun (WGS) entry which is preliminary data.</text>
</comment>
<dbReference type="AlphaFoldDB" id="A0A412YVX8"/>
<name>A0A412YVX8_9FIRM</name>
<protein>
    <submittedName>
        <fullName evidence="5">Holin</fullName>
    </submittedName>
</protein>
<keyword evidence="3" id="KW-1133">Transmembrane helix</keyword>
<accession>A0A412YVX8</accession>
<evidence type="ECO:0000256" key="4">
    <source>
        <dbReference type="ARBA" id="ARBA00023136"/>
    </source>
</evidence>
<comment type="subcellular location">
    <subcellularLocation>
        <location evidence="1">Membrane</location>
        <topology evidence="1">Multi-pass membrane protein</topology>
    </subcellularLocation>
</comment>
<reference evidence="5 6" key="1">
    <citation type="submission" date="2018-08" db="EMBL/GenBank/DDBJ databases">
        <title>A genome reference for cultivated species of the human gut microbiota.</title>
        <authorList>
            <person name="Zou Y."/>
            <person name="Xue W."/>
            <person name="Luo G."/>
        </authorList>
    </citation>
    <scope>NUCLEOTIDE SEQUENCE [LARGE SCALE GENOMIC DNA]</scope>
    <source>
        <strain evidence="5 6">AF14-18</strain>
    </source>
</reference>
<proteinExistence type="predicted"/>
<dbReference type="Proteomes" id="UP000284543">
    <property type="component" value="Unassembled WGS sequence"/>
</dbReference>
<dbReference type="EMBL" id="QRZM01000018">
    <property type="protein sequence ID" value="RGV70908.1"/>
    <property type="molecule type" value="Genomic_DNA"/>
</dbReference>
<keyword evidence="2" id="KW-0812">Transmembrane</keyword>
<evidence type="ECO:0000313" key="5">
    <source>
        <dbReference type="EMBL" id="RGV70908.1"/>
    </source>
</evidence>
<gene>
    <name evidence="5" type="ORF">DWW02_26655</name>
</gene>
<dbReference type="RefSeq" id="WP_038269743.1">
    <property type="nucleotide sequence ID" value="NZ_JAJCLG010000013.1"/>
</dbReference>
<dbReference type="GO" id="GO:0016020">
    <property type="term" value="C:membrane"/>
    <property type="evidence" value="ECO:0007669"/>
    <property type="project" value="UniProtKB-SubCell"/>
</dbReference>
<evidence type="ECO:0000256" key="3">
    <source>
        <dbReference type="ARBA" id="ARBA00022989"/>
    </source>
</evidence>
<dbReference type="NCBIfam" id="TIGR01593">
    <property type="entry name" value="holin_tox_secr"/>
    <property type="match status" value="1"/>
</dbReference>
<dbReference type="Pfam" id="PF05105">
    <property type="entry name" value="Phage_holin_4_1"/>
    <property type="match status" value="1"/>
</dbReference>
<organism evidence="5 6">
    <name type="scientific">Enterocloster bolteae</name>
    <dbReference type="NCBI Taxonomy" id="208479"/>
    <lineage>
        <taxon>Bacteria</taxon>
        <taxon>Bacillati</taxon>
        <taxon>Bacillota</taxon>
        <taxon>Clostridia</taxon>
        <taxon>Lachnospirales</taxon>
        <taxon>Lachnospiraceae</taxon>
        <taxon>Enterocloster</taxon>
    </lineage>
</organism>
<evidence type="ECO:0000256" key="1">
    <source>
        <dbReference type="ARBA" id="ARBA00004141"/>
    </source>
</evidence>
<evidence type="ECO:0000256" key="2">
    <source>
        <dbReference type="ARBA" id="ARBA00022692"/>
    </source>
</evidence>
<sequence length="162" mass="18088">MNMTITEFIEAAAHNKIIQLVVLAIVCDTVFGVLRAIKEKKFNSCAGIDGAIRKVGMLISLVFMLAIDVLIKINLIGFIPEQARTYLGLDTVGVAEFFALLYIAYEVVSIFKNMALCGLPVKKVWEKVREFLAKYTDELPDTDELDGDSTTGNVEEHRTQER</sequence>
<evidence type="ECO:0000313" key="6">
    <source>
        <dbReference type="Proteomes" id="UP000284543"/>
    </source>
</evidence>
<dbReference type="InterPro" id="IPR006480">
    <property type="entry name" value="Phage_holin_4_1"/>
</dbReference>